<dbReference type="SUPFAM" id="SSF46689">
    <property type="entry name" value="Homeodomain-like"/>
    <property type="match status" value="1"/>
</dbReference>
<gene>
    <name evidence="6" type="ORF">EV215_1119</name>
</gene>
<dbReference type="Gene3D" id="3.40.50.10490">
    <property type="entry name" value="Glucose-6-phosphate isomerase like protein, domain 1"/>
    <property type="match status" value="1"/>
</dbReference>
<dbReference type="RefSeq" id="WP_134113007.1">
    <property type="nucleotide sequence ID" value="NZ_SOBG01000004.1"/>
</dbReference>
<dbReference type="Pfam" id="PF01418">
    <property type="entry name" value="HTH_6"/>
    <property type="match status" value="1"/>
</dbReference>
<evidence type="ECO:0000256" key="3">
    <source>
        <dbReference type="ARBA" id="ARBA00023163"/>
    </source>
</evidence>
<comment type="caution">
    <text evidence="6">The sequence shown here is derived from an EMBL/GenBank/DDBJ whole genome shotgun (WGS) entry which is preliminary data.</text>
</comment>
<name>A0AA46DYU7_9FUSO</name>
<dbReference type="PANTHER" id="PTHR30514">
    <property type="entry name" value="GLUCOKINASE"/>
    <property type="match status" value="1"/>
</dbReference>
<dbReference type="InterPro" id="IPR000281">
    <property type="entry name" value="HTH_RpiR"/>
</dbReference>
<dbReference type="PROSITE" id="PS51464">
    <property type="entry name" value="SIS"/>
    <property type="match status" value="1"/>
</dbReference>
<dbReference type="EMBL" id="SOBG01000004">
    <property type="protein sequence ID" value="TDT70572.1"/>
    <property type="molecule type" value="Genomic_DNA"/>
</dbReference>
<dbReference type="GO" id="GO:0003677">
    <property type="term" value="F:DNA binding"/>
    <property type="evidence" value="ECO:0007669"/>
    <property type="project" value="UniProtKB-KW"/>
</dbReference>
<evidence type="ECO:0000259" key="4">
    <source>
        <dbReference type="PROSITE" id="PS51071"/>
    </source>
</evidence>
<accession>A0AA46DYU7</accession>
<evidence type="ECO:0000256" key="2">
    <source>
        <dbReference type="ARBA" id="ARBA00023125"/>
    </source>
</evidence>
<dbReference type="Proteomes" id="UP000294678">
    <property type="component" value="Unassembled WGS sequence"/>
</dbReference>
<dbReference type="Pfam" id="PF01380">
    <property type="entry name" value="SIS"/>
    <property type="match status" value="1"/>
</dbReference>
<protein>
    <submittedName>
        <fullName evidence="6">RpiR family transcriptional regulator</fullName>
    </submittedName>
</protein>
<dbReference type="InterPro" id="IPR009057">
    <property type="entry name" value="Homeodomain-like_sf"/>
</dbReference>
<evidence type="ECO:0000256" key="1">
    <source>
        <dbReference type="ARBA" id="ARBA00023015"/>
    </source>
</evidence>
<keyword evidence="3" id="KW-0804">Transcription</keyword>
<dbReference type="PROSITE" id="PS51071">
    <property type="entry name" value="HTH_RPIR"/>
    <property type="match status" value="1"/>
</dbReference>
<dbReference type="GO" id="GO:0003700">
    <property type="term" value="F:DNA-binding transcription factor activity"/>
    <property type="evidence" value="ECO:0007669"/>
    <property type="project" value="InterPro"/>
</dbReference>
<evidence type="ECO:0000259" key="5">
    <source>
        <dbReference type="PROSITE" id="PS51464"/>
    </source>
</evidence>
<dbReference type="Gene3D" id="1.10.10.10">
    <property type="entry name" value="Winged helix-like DNA-binding domain superfamily/Winged helix DNA-binding domain"/>
    <property type="match status" value="1"/>
</dbReference>
<proteinExistence type="predicted"/>
<dbReference type="InterPro" id="IPR046348">
    <property type="entry name" value="SIS_dom_sf"/>
</dbReference>
<evidence type="ECO:0000313" key="7">
    <source>
        <dbReference type="Proteomes" id="UP000294678"/>
    </source>
</evidence>
<keyword evidence="2" id="KW-0238">DNA-binding</keyword>
<dbReference type="GO" id="GO:1901135">
    <property type="term" value="P:carbohydrate derivative metabolic process"/>
    <property type="evidence" value="ECO:0007669"/>
    <property type="project" value="InterPro"/>
</dbReference>
<organism evidence="6 7">
    <name type="scientific">Hypnocyclicus thermotrophus</name>
    <dbReference type="NCBI Taxonomy" id="1627895"/>
    <lineage>
        <taxon>Bacteria</taxon>
        <taxon>Fusobacteriati</taxon>
        <taxon>Fusobacteriota</taxon>
        <taxon>Fusobacteriia</taxon>
        <taxon>Fusobacteriales</taxon>
        <taxon>Fusobacteriaceae</taxon>
        <taxon>Hypnocyclicus</taxon>
    </lineage>
</organism>
<dbReference type="SUPFAM" id="SSF53697">
    <property type="entry name" value="SIS domain"/>
    <property type="match status" value="1"/>
</dbReference>
<keyword evidence="7" id="KW-1185">Reference proteome</keyword>
<dbReference type="PANTHER" id="PTHR30514:SF9">
    <property type="entry name" value="TRANSCRIPTIONAL REGULATOR"/>
    <property type="match status" value="1"/>
</dbReference>
<feature type="domain" description="SIS" evidence="5">
    <location>
        <begin position="133"/>
        <end position="273"/>
    </location>
</feature>
<dbReference type="InterPro" id="IPR047640">
    <property type="entry name" value="RpiR-like"/>
</dbReference>
<evidence type="ECO:0000313" key="6">
    <source>
        <dbReference type="EMBL" id="TDT70572.1"/>
    </source>
</evidence>
<dbReference type="InterPro" id="IPR001347">
    <property type="entry name" value="SIS_dom"/>
</dbReference>
<dbReference type="CDD" id="cd05013">
    <property type="entry name" value="SIS_RpiR"/>
    <property type="match status" value="1"/>
</dbReference>
<dbReference type="AlphaFoldDB" id="A0AA46DYU7"/>
<keyword evidence="1" id="KW-0805">Transcription regulation</keyword>
<dbReference type="PROSITE" id="PS00356">
    <property type="entry name" value="HTH_LACI_1"/>
    <property type="match status" value="1"/>
</dbReference>
<sequence>MQNNIDIGRLIPMITSLDYEFTKSEKKVAKLVINNTEKIIYSSITDLADLAEVGEATIIRFCRKLGFKGFQGFKMALAQELSMNKQTPTNLSINTPIEETDSLEIIAKKFYTVNDKALKETLSLLDYTSLEKSAELVSRAERVYFFGVGFSGTTAMESKYKFMRLSINCDAYTDNHFMAMAASLLNPNDVVIGISHSGSSLETVKGLEIARSVGAKTICITHHAKSPITKHADITLLNGSKEGPLQVGGVGTKIAQLFVIDLIYTQVVRINKDKAIRNTKKTREAIEKKLY</sequence>
<dbReference type="GO" id="GO:0097367">
    <property type="term" value="F:carbohydrate derivative binding"/>
    <property type="evidence" value="ECO:0007669"/>
    <property type="project" value="InterPro"/>
</dbReference>
<feature type="domain" description="HTH rpiR-type" evidence="4">
    <location>
        <begin position="8"/>
        <end position="84"/>
    </location>
</feature>
<dbReference type="InterPro" id="IPR036388">
    <property type="entry name" value="WH-like_DNA-bd_sf"/>
</dbReference>
<dbReference type="InterPro" id="IPR035472">
    <property type="entry name" value="RpiR-like_SIS"/>
</dbReference>
<reference evidence="6 7" key="1">
    <citation type="submission" date="2019-03" db="EMBL/GenBank/DDBJ databases">
        <title>Genomic Encyclopedia of Type Strains, Phase IV (KMG-IV): sequencing the most valuable type-strain genomes for metagenomic binning, comparative biology and taxonomic classification.</title>
        <authorList>
            <person name="Goeker M."/>
        </authorList>
    </citation>
    <scope>NUCLEOTIDE SEQUENCE [LARGE SCALE GENOMIC DNA]</scope>
    <source>
        <strain evidence="6 7">DSM 100055</strain>
    </source>
</reference>